<dbReference type="InParanoid" id="A0A165EMH3"/>
<dbReference type="Proteomes" id="UP000076842">
    <property type="component" value="Unassembled WGS sequence"/>
</dbReference>
<organism evidence="3 4">
    <name type="scientific">Calocera cornea HHB12733</name>
    <dbReference type="NCBI Taxonomy" id="1353952"/>
    <lineage>
        <taxon>Eukaryota</taxon>
        <taxon>Fungi</taxon>
        <taxon>Dikarya</taxon>
        <taxon>Basidiomycota</taxon>
        <taxon>Agaricomycotina</taxon>
        <taxon>Dacrymycetes</taxon>
        <taxon>Dacrymycetales</taxon>
        <taxon>Dacrymycetaceae</taxon>
        <taxon>Calocera</taxon>
    </lineage>
</organism>
<feature type="region of interest" description="Disordered" evidence="1">
    <location>
        <begin position="157"/>
        <end position="192"/>
    </location>
</feature>
<dbReference type="AlphaFoldDB" id="A0A165EMH3"/>
<dbReference type="EMBL" id="KV424000">
    <property type="protein sequence ID" value="KZT55157.1"/>
    <property type="molecule type" value="Genomic_DNA"/>
</dbReference>
<evidence type="ECO:0000256" key="1">
    <source>
        <dbReference type="SAM" id="MobiDB-lite"/>
    </source>
</evidence>
<name>A0A165EMH3_9BASI</name>
<keyword evidence="2" id="KW-0812">Transmembrane</keyword>
<gene>
    <name evidence="3" type="ORF">CALCODRAFT_498981</name>
</gene>
<evidence type="ECO:0000313" key="4">
    <source>
        <dbReference type="Proteomes" id="UP000076842"/>
    </source>
</evidence>
<proteinExistence type="predicted"/>
<keyword evidence="2" id="KW-0472">Membrane</keyword>
<feature type="transmembrane region" description="Helical" evidence="2">
    <location>
        <begin position="33"/>
        <end position="53"/>
    </location>
</feature>
<evidence type="ECO:0000256" key="2">
    <source>
        <dbReference type="SAM" id="Phobius"/>
    </source>
</evidence>
<sequence length="192" mass="20951">MPSFMENHSVLFVVAIVIGTRLSHRSAAVLALIALPPAAFMGVLLLLFSCLGWRSMRKRARSDLTPYALAHPSIPEEAAHGSPLLPCFAPTPTPTPSTLERGPPSRVPLVLHARLPRVHRTRGVTRLVELPNGSTDELCPPYELTYKQPILAPPPPCYSPRRVGSSHPPPYEAGSRRRSALRLWGGGQRVPV</sequence>
<accession>A0A165EMH3</accession>
<dbReference type="OrthoDB" id="10540428at2759"/>
<keyword evidence="4" id="KW-1185">Reference proteome</keyword>
<evidence type="ECO:0000313" key="3">
    <source>
        <dbReference type="EMBL" id="KZT55157.1"/>
    </source>
</evidence>
<reference evidence="3 4" key="1">
    <citation type="journal article" date="2016" name="Mol. Biol. Evol.">
        <title>Comparative Genomics of Early-Diverging Mushroom-Forming Fungi Provides Insights into the Origins of Lignocellulose Decay Capabilities.</title>
        <authorList>
            <person name="Nagy L.G."/>
            <person name="Riley R."/>
            <person name="Tritt A."/>
            <person name="Adam C."/>
            <person name="Daum C."/>
            <person name="Floudas D."/>
            <person name="Sun H."/>
            <person name="Yadav J.S."/>
            <person name="Pangilinan J."/>
            <person name="Larsson K.H."/>
            <person name="Matsuura K."/>
            <person name="Barry K."/>
            <person name="Labutti K."/>
            <person name="Kuo R."/>
            <person name="Ohm R.A."/>
            <person name="Bhattacharya S.S."/>
            <person name="Shirouzu T."/>
            <person name="Yoshinaga Y."/>
            <person name="Martin F.M."/>
            <person name="Grigoriev I.V."/>
            <person name="Hibbett D.S."/>
        </authorList>
    </citation>
    <scope>NUCLEOTIDE SEQUENCE [LARGE SCALE GENOMIC DNA]</scope>
    <source>
        <strain evidence="3 4">HHB12733</strain>
    </source>
</reference>
<keyword evidence="2" id="KW-1133">Transmembrane helix</keyword>
<protein>
    <submittedName>
        <fullName evidence="3">Uncharacterized protein</fullName>
    </submittedName>
</protein>